<name>A0A4T1ZYP1_9PSED</name>
<comment type="caution">
    <text evidence="3">The sequence shown here is derived from an EMBL/GenBank/DDBJ whole genome shotgun (WGS) entry which is preliminary data.</text>
</comment>
<keyword evidence="2" id="KW-0472">Membrane</keyword>
<evidence type="ECO:0000313" key="4">
    <source>
        <dbReference type="Proteomes" id="UP000307541"/>
    </source>
</evidence>
<organism evidence="3 4">
    <name type="scientific">Pseudomonas leptonychotis</name>
    <dbReference type="NCBI Taxonomy" id="2448482"/>
    <lineage>
        <taxon>Bacteria</taxon>
        <taxon>Pseudomonadati</taxon>
        <taxon>Pseudomonadota</taxon>
        <taxon>Gammaproteobacteria</taxon>
        <taxon>Pseudomonadales</taxon>
        <taxon>Pseudomonadaceae</taxon>
        <taxon>Pseudomonas</taxon>
    </lineage>
</organism>
<proteinExistence type="predicted"/>
<keyword evidence="4" id="KW-1185">Reference proteome</keyword>
<keyword evidence="2" id="KW-0812">Transmembrane</keyword>
<protein>
    <submittedName>
        <fullName evidence="3">Uncharacterized protein</fullName>
    </submittedName>
</protein>
<dbReference type="AlphaFoldDB" id="A0A4T1ZYP1"/>
<keyword evidence="2" id="KW-1133">Transmembrane helix</keyword>
<evidence type="ECO:0000256" key="1">
    <source>
        <dbReference type="SAM" id="MobiDB-lite"/>
    </source>
</evidence>
<dbReference type="Proteomes" id="UP000307541">
    <property type="component" value="Unassembled WGS sequence"/>
</dbReference>
<evidence type="ECO:0000256" key="2">
    <source>
        <dbReference type="SAM" id="Phobius"/>
    </source>
</evidence>
<feature type="transmembrane region" description="Helical" evidence="2">
    <location>
        <begin position="6"/>
        <end position="25"/>
    </location>
</feature>
<reference evidence="3 4" key="1">
    <citation type="submission" date="2018-10" db="EMBL/GenBank/DDBJ databases">
        <title>Pseudomonas leptonychotis sp. nov., isolated from Weddell seals in Antarctica.</title>
        <authorList>
            <person name="Novakova D."/>
            <person name="Svec P."/>
            <person name="Kralova S."/>
            <person name="Kristofova L."/>
            <person name="Zeman M."/>
            <person name="Pantucek R."/>
            <person name="Maslanova I."/>
            <person name="Sedlacek I."/>
        </authorList>
    </citation>
    <scope>NUCLEOTIDE SEQUENCE [LARGE SCALE GENOMIC DNA]</scope>
    <source>
        <strain evidence="3 4">CCM 8849</strain>
    </source>
</reference>
<dbReference type="EMBL" id="RFLV01000002">
    <property type="protein sequence ID" value="TIH08498.1"/>
    <property type="molecule type" value="Genomic_DNA"/>
</dbReference>
<feature type="region of interest" description="Disordered" evidence="1">
    <location>
        <begin position="67"/>
        <end position="119"/>
    </location>
</feature>
<gene>
    <name evidence="3" type="ORF">D8779_13425</name>
</gene>
<sequence length="119" mass="13688">MLVGSIAVGLWLGFMAILITCALIYKVYEEQQIRQVNSALRQMGEVFQTTPARPQVDASAQMFEQFNQNQAKRQRDQAEAQAQTAKEQRITSPQCRFWMQQHTTAPTEKSQESIQKYCE</sequence>
<feature type="compositionally biased region" description="Polar residues" evidence="1">
    <location>
        <begin position="90"/>
        <end position="119"/>
    </location>
</feature>
<evidence type="ECO:0000313" key="3">
    <source>
        <dbReference type="EMBL" id="TIH08498.1"/>
    </source>
</evidence>
<accession>A0A4T1ZYP1</accession>